<keyword evidence="3" id="KW-1185">Reference proteome</keyword>
<gene>
    <name evidence="2" type="ORF">H8790_07960</name>
</gene>
<dbReference type="EMBL" id="CP060490">
    <property type="protein sequence ID" value="QNL43430.1"/>
    <property type="molecule type" value="Genomic_DNA"/>
</dbReference>
<organism evidence="2 3">
    <name type="scientific">Oscillibacter hominis</name>
    <dbReference type="NCBI Taxonomy" id="2763056"/>
    <lineage>
        <taxon>Bacteria</taxon>
        <taxon>Bacillati</taxon>
        <taxon>Bacillota</taxon>
        <taxon>Clostridia</taxon>
        <taxon>Eubacteriales</taxon>
        <taxon>Oscillospiraceae</taxon>
        <taxon>Oscillibacter</taxon>
    </lineage>
</organism>
<evidence type="ECO:0000313" key="3">
    <source>
        <dbReference type="Proteomes" id="UP000515960"/>
    </source>
</evidence>
<name>A0A7G9B1J9_9FIRM</name>
<keyword evidence="2" id="KW-0238">DNA-binding</keyword>
<dbReference type="SMART" id="SM00850">
    <property type="entry name" value="LytTR"/>
    <property type="match status" value="1"/>
</dbReference>
<evidence type="ECO:0000259" key="1">
    <source>
        <dbReference type="PROSITE" id="PS50930"/>
    </source>
</evidence>
<sequence>MKVTIEEMPGAELEIILRCPVADERVRSLAARLTALSEERIAVRAGEEIQLLEPDKVLYAEAVEGSAFVYTEDAVWPTRLTLSEMESMSEGFFRCSKSMVVNLRRIERLRSGLNGRLIATLANGEKILISRHYAAPIRWALLNG</sequence>
<dbReference type="InterPro" id="IPR046947">
    <property type="entry name" value="LytR-like"/>
</dbReference>
<evidence type="ECO:0000313" key="2">
    <source>
        <dbReference type="EMBL" id="QNL43430.1"/>
    </source>
</evidence>
<dbReference type="GO" id="GO:0003677">
    <property type="term" value="F:DNA binding"/>
    <property type="evidence" value="ECO:0007669"/>
    <property type="project" value="UniProtKB-KW"/>
</dbReference>
<dbReference type="AlphaFoldDB" id="A0A7G9B1J9"/>
<dbReference type="KEGG" id="ohi:H8790_07960"/>
<proteinExistence type="predicted"/>
<dbReference type="Pfam" id="PF04397">
    <property type="entry name" value="LytTR"/>
    <property type="match status" value="1"/>
</dbReference>
<feature type="domain" description="HTH LytTR-type" evidence="1">
    <location>
        <begin position="41"/>
        <end position="143"/>
    </location>
</feature>
<dbReference type="Proteomes" id="UP000515960">
    <property type="component" value="Chromosome"/>
</dbReference>
<protein>
    <submittedName>
        <fullName evidence="2">LytTR family transcriptional regulator DNA-binding domain-containing protein</fullName>
    </submittedName>
</protein>
<accession>A0A7G9B1J9</accession>
<dbReference type="GO" id="GO:0000156">
    <property type="term" value="F:phosphorelay response regulator activity"/>
    <property type="evidence" value="ECO:0007669"/>
    <property type="project" value="InterPro"/>
</dbReference>
<reference evidence="2 3" key="1">
    <citation type="submission" date="2020-08" db="EMBL/GenBank/DDBJ databases">
        <authorList>
            <person name="Liu C."/>
            <person name="Sun Q."/>
        </authorList>
    </citation>
    <scope>NUCLEOTIDE SEQUENCE [LARGE SCALE GENOMIC DNA]</scope>
    <source>
        <strain evidence="2 3">NSJ-62</strain>
    </source>
</reference>
<dbReference type="PROSITE" id="PS50930">
    <property type="entry name" value="HTH_LYTTR"/>
    <property type="match status" value="1"/>
</dbReference>
<dbReference type="PANTHER" id="PTHR37299:SF4">
    <property type="entry name" value="TRANSCRIPTIONAL REGULATOR"/>
    <property type="match status" value="1"/>
</dbReference>
<dbReference type="InterPro" id="IPR007492">
    <property type="entry name" value="LytTR_DNA-bd_dom"/>
</dbReference>
<dbReference type="Gene3D" id="2.40.50.1020">
    <property type="entry name" value="LytTr DNA-binding domain"/>
    <property type="match status" value="1"/>
</dbReference>
<dbReference type="PANTHER" id="PTHR37299">
    <property type="entry name" value="TRANSCRIPTIONAL REGULATOR-RELATED"/>
    <property type="match status" value="1"/>
</dbReference>
<dbReference type="RefSeq" id="WP_187332021.1">
    <property type="nucleotide sequence ID" value="NZ_CP060490.1"/>
</dbReference>